<dbReference type="Proteomes" id="UP000179769">
    <property type="component" value="Unassembled WGS sequence"/>
</dbReference>
<evidence type="ECO:0000313" key="1">
    <source>
        <dbReference type="EMBL" id="OHV30803.1"/>
    </source>
</evidence>
<organism evidence="1 2">
    <name type="scientific">Parafrankia soli</name>
    <dbReference type="NCBI Taxonomy" id="2599596"/>
    <lineage>
        <taxon>Bacteria</taxon>
        <taxon>Bacillati</taxon>
        <taxon>Actinomycetota</taxon>
        <taxon>Actinomycetes</taxon>
        <taxon>Frankiales</taxon>
        <taxon>Frankiaceae</taxon>
        <taxon>Parafrankia</taxon>
    </lineage>
</organism>
<dbReference type="AlphaFoldDB" id="A0A1S1Q7F7"/>
<proteinExistence type="predicted"/>
<evidence type="ECO:0000313" key="2">
    <source>
        <dbReference type="Proteomes" id="UP000179769"/>
    </source>
</evidence>
<protein>
    <submittedName>
        <fullName evidence="1">Uncharacterized protein</fullName>
    </submittedName>
</protein>
<reference evidence="2" key="1">
    <citation type="submission" date="2016-07" db="EMBL/GenBank/DDBJ databases">
        <title>Frankia sp. NRRL B-16219 Genome sequencing.</title>
        <authorList>
            <person name="Ghodhbane-Gtari F."/>
            <person name="Swanson E."/>
            <person name="Gueddou A."/>
            <person name="Louati M."/>
            <person name="Nouioui I."/>
            <person name="Hezbri K."/>
            <person name="Abebe-Akele F."/>
            <person name="Simpson S."/>
            <person name="Morris K."/>
            <person name="Thomas K."/>
            <person name="Gtari M."/>
            <person name="Tisa L.S."/>
        </authorList>
    </citation>
    <scope>NUCLEOTIDE SEQUENCE [LARGE SCALE GENOMIC DNA]</scope>
    <source>
        <strain evidence="2">NRRL B-16219</strain>
    </source>
</reference>
<gene>
    <name evidence="1" type="ORF">BBK14_33965</name>
</gene>
<comment type="caution">
    <text evidence="1">The sequence shown here is derived from an EMBL/GenBank/DDBJ whole genome shotgun (WGS) entry which is preliminary data.</text>
</comment>
<sequence length="86" mass="9024">MTQSDISTVEWVPGVHVLVEDDTETCGHITRQTAPGRYLLTPGADGDPDSFEAVVGGAPNPDGLPVITQDADLDHNCPHEDGADDA</sequence>
<keyword evidence="2" id="KW-1185">Reference proteome</keyword>
<name>A0A1S1Q7F7_9ACTN</name>
<accession>A0A1S1Q7F7</accession>
<dbReference type="RefSeq" id="WP_071062854.1">
    <property type="nucleotide sequence ID" value="NZ_MAXA01000173.1"/>
</dbReference>
<dbReference type="EMBL" id="MAXA01000173">
    <property type="protein sequence ID" value="OHV30803.1"/>
    <property type="molecule type" value="Genomic_DNA"/>
</dbReference>